<dbReference type="Proteomes" id="UP001231189">
    <property type="component" value="Unassembled WGS sequence"/>
</dbReference>
<name>A0AAD8SJK0_LOLMU</name>
<evidence type="ECO:0000313" key="3">
    <source>
        <dbReference type="Proteomes" id="UP001231189"/>
    </source>
</evidence>
<comment type="caution">
    <text evidence="2">The sequence shown here is derived from an EMBL/GenBank/DDBJ whole genome shotgun (WGS) entry which is preliminary data.</text>
</comment>
<protein>
    <recommendedName>
        <fullName evidence="1">F-box associated beta-propeller type 3 domain-containing protein</fullName>
    </recommendedName>
</protein>
<dbReference type="Pfam" id="PF08268">
    <property type="entry name" value="FBA_3"/>
    <property type="match status" value="1"/>
</dbReference>
<feature type="domain" description="F-box associated beta-propeller type 3" evidence="1">
    <location>
        <begin position="114"/>
        <end position="301"/>
    </location>
</feature>
<dbReference type="InterPro" id="IPR050233">
    <property type="entry name" value="A_thaliana_F-box"/>
</dbReference>
<dbReference type="InterPro" id="IPR017451">
    <property type="entry name" value="F-box-assoc_interact_dom"/>
</dbReference>
<organism evidence="2 3">
    <name type="scientific">Lolium multiflorum</name>
    <name type="common">Italian ryegrass</name>
    <name type="synonym">Lolium perenne subsp. multiflorum</name>
    <dbReference type="NCBI Taxonomy" id="4521"/>
    <lineage>
        <taxon>Eukaryota</taxon>
        <taxon>Viridiplantae</taxon>
        <taxon>Streptophyta</taxon>
        <taxon>Embryophyta</taxon>
        <taxon>Tracheophyta</taxon>
        <taxon>Spermatophyta</taxon>
        <taxon>Magnoliopsida</taxon>
        <taxon>Liliopsida</taxon>
        <taxon>Poales</taxon>
        <taxon>Poaceae</taxon>
        <taxon>BOP clade</taxon>
        <taxon>Pooideae</taxon>
        <taxon>Poodae</taxon>
        <taxon>Poeae</taxon>
        <taxon>Poeae Chloroplast Group 2 (Poeae type)</taxon>
        <taxon>Loliodinae</taxon>
        <taxon>Loliinae</taxon>
        <taxon>Lolium</taxon>
    </lineage>
</organism>
<dbReference type="EMBL" id="JAUUTY010000004">
    <property type="protein sequence ID" value="KAK1652050.1"/>
    <property type="molecule type" value="Genomic_DNA"/>
</dbReference>
<proteinExistence type="predicted"/>
<dbReference type="SUPFAM" id="SSF82171">
    <property type="entry name" value="DPP6 N-terminal domain-like"/>
    <property type="match status" value="1"/>
</dbReference>
<sequence length="392" mass="44039">MSSLPAATKAKAATAGLTPLHGGLPVPDEIAIWEILVRLPPKAVVRCRATSTRDFLLAHHAGQPTLPLLRGYNICGDGSERGSQDIIPFDHQAGVAAAADQQLLSVGRLSNAIFFLRASCDGLLVISGYKSNLSICNPVTRQYAPIQQLDGLGFNLLGMYRHSPTHEFRLLLYPAAWYLYDDQLPYDVQNGLGSYVFTLGSGQPPRHIGLQDVKELIWIHVSFLFRGNLYWHLWRDNSPSDMIMVFDTTSESFRKMRAPAVPGVANLFEMGDMLSMCSYNGATAIDIWVMEDYERETWTFKYRVELPVADIKVRFADFDSRFWVVAASWDDGLHVLLKSREWLFHVDVNGKLVASFHRTGLFPTYLWLKQTLVSHTFFPAINGHDMNASPFI</sequence>
<dbReference type="PANTHER" id="PTHR47993:SF200">
    <property type="entry name" value="GENOME ASSEMBLY, CHROMOSOME: II"/>
    <property type="match status" value="1"/>
</dbReference>
<reference evidence="2" key="1">
    <citation type="submission" date="2023-07" db="EMBL/GenBank/DDBJ databases">
        <title>A chromosome-level genome assembly of Lolium multiflorum.</title>
        <authorList>
            <person name="Chen Y."/>
            <person name="Copetti D."/>
            <person name="Kolliker R."/>
            <person name="Studer B."/>
        </authorList>
    </citation>
    <scope>NUCLEOTIDE SEQUENCE</scope>
    <source>
        <strain evidence="2">02402/16</strain>
        <tissue evidence="2">Leaf</tissue>
    </source>
</reference>
<keyword evidence="3" id="KW-1185">Reference proteome</keyword>
<evidence type="ECO:0000259" key="1">
    <source>
        <dbReference type="Pfam" id="PF08268"/>
    </source>
</evidence>
<gene>
    <name evidence="2" type="ORF">QYE76_069855</name>
</gene>
<dbReference type="NCBIfam" id="TIGR01640">
    <property type="entry name" value="F_box_assoc_1"/>
    <property type="match status" value="1"/>
</dbReference>
<accession>A0AAD8SJK0</accession>
<dbReference type="InterPro" id="IPR013187">
    <property type="entry name" value="F-box-assoc_dom_typ3"/>
</dbReference>
<dbReference type="PANTHER" id="PTHR47993">
    <property type="entry name" value="OS09G0372900 PROTEIN-RELATED"/>
    <property type="match status" value="1"/>
</dbReference>
<dbReference type="AlphaFoldDB" id="A0AAD8SJK0"/>
<evidence type="ECO:0000313" key="2">
    <source>
        <dbReference type="EMBL" id="KAK1652050.1"/>
    </source>
</evidence>